<dbReference type="EMBL" id="CP016076">
    <property type="protein sequence ID" value="APU16730.1"/>
    <property type="molecule type" value="Genomic_DNA"/>
</dbReference>
<reference evidence="3" key="1">
    <citation type="submission" date="2016-06" db="EMBL/GenBank/DDBJ databases">
        <title>Complete genome sequence of Actinoalloteichus fjordicus DSM 46855 (=ADI127-17), type strain of the new species Actinoalloteichus fjordicus.</title>
        <authorList>
            <person name="Ruckert C."/>
            <person name="Nouioui I."/>
            <person name="Willmese J."/>
            <person name="van Wezel G."/>
            <person name="Klenk H.-P."/>
            <person name="Kalinowski J."/>
            <person name="Zotchev S.B."/>
        </authorList>
    </citation>
    <scope>NUCLEOTIDE SEQUENCE [LARGE SCALE GENOMIC DNA]</scope>
    <source>
        <strain evidence="3">ADI127-7</strain>
    </source>
</reference>
<feature type="compositionally biased region" description="Basic residues" evidence="1">
    <location>
        <begin position="223"/>
        <end position="234"/>
    </location>
</feature>
<proteinExistence type="predicted"/>
<keyword evidence="3" id="KW-1185">Reference proteome</keyword>
<evidence type="ECO:0000256" key="1">
    <source>
        <dbReference type="SAM" id="MobiDB-lite"/>
    </source>
</evidence>
<feature type="region of interest" description="Disordered" evidence="1">
    <location>
        <begin position="1"/>
        <end position="234"/>
    </location>
</feature>
<dbReference type="Proteomes" id="UP000185511">
    <property type="component" value="Chromosome"/>
</dbReference>
<protein>
    <submittedName>
        <fullName evidence="2">Uncharacterized protein</fullName>
    </submittedName>
</protein>
<sequence length="234" mass="24531">MRRLGRGRQPAHDGTPAARARTAPSRSPEAFLVSLRAAGEAGQPGSHRFSTDGGCRSTGRRAPEAVIHGPPRSGPVGGAELECRAIQTPTSFDRPHRSTVMPTAGEPALRRQRRPQTTKDSVGATVARSASSDPDSTHDVPPGASGTRQAGSAGATPFRGRSGHCPRPPDRRCRPASNPAPPFRRTGVDGPGRLPLTQVAVDLGPSSGMDGSNRHWGATGHPVHTRVTRSARIE</sequence>
<gene>
    <name evidence="2" type="ORF">UA74_23560</name>
</gene>
<feature type="compositionally biased region" description="Low complexity" evidence="1">
    <location>
        <begin position="15"/>
        <end position="28"/>
    </location>
</feature>
<accession>A0AAC9PU58</accession>
<evidence type="ECO:0000313" key="3">
    <source>
        <dbReference type="Proteomes" id="UP000185511"/>
    </source>
</evidence>
<organism evidence="2 3">
    <name type="scientific">Actinoalloteichus fjordicus</name>
    <dbReference type="NCBI Taxonomy" id="1612552"/>
    <lineage>
        <taxon>Bacteria</taxon>
        <taxon>Bacillati</taxon>
        <taxon>Actinomycetota</taxon>
        <taxon>Actinomycetes</taxon>
        <taxon>Pseudonocardiales</taxon>
        <taxon>Pseudonocardiaceae</taxon>
        <taxon>Actinoalloteichus</taxon>
    </lineage>
</organism>
<dbReference type="AlphaFoldDB" id="A0AAC9PU58"/>
<name>A0AAC9PU58_9PSEU</name>
<dbReference type="KEGG" id="acad:UA74_23560"/>
<evidence type="ECO:0000313" key="2">
    <source>
        <dbReference type="EMBL" id="APU16730.1"/>
    </source>
</evidence>